<name>A0A645H4R9_9ZZZZ</name>
<dbReference type="EMBL" id="VSSQ01082102">
    <property type="protein sequence ID" value="MPN30833.1"/>
    <property type="molecule type" value="Genomic_DNA"/>
</dbReference>
<dbReference type="AlphaFoldDB" id="A0A645H4R9"/>
<feature type="region of interest" description="Disordered" evidence="1">
    <location>
        <begin position="1"/>
        <end position="49"/>
    </location>
</feature>
<comment type="caution">
    <text evidence="2">The sequence shown here is derived from an EMBL/GenBank/DDBJ whole genome shotgun (WGS) entry which is preliminary data.</text>
</comment>
<proteinExistence type="predicted"/>
<protein>
    <submittedName>
        <fullName evidence="2">Uncharacterized protein</fullName>
    </submittedName>
</protein>
<gene>
    <name evidence="2" type="ORF">SDC9_178304</name>
</gene>
<accession>A0A645H4R9</accession>
<evidence type="ECO:0000256" key="1">
    <source>
        <dbReference type="SAM" id="MobiDB-lite"/>
    </source>
</evidence>
<reference evidence="2" key="1">
    <citation type="submission" date="2019-08" db="EMBL/GenBank/DDBJ databases">
        <authorList>
            <person name="Kucharzyk K."/>
            <person name="Murdoch R.W."/>
            <person name="Higgins S."/>
            <person name="Loffler F."/>
        </authorList>
    </citation>
    <scope>NUCLEOTIDE SEQUENCE</scope>
</reference>
<evidence type="ECO:0000313" key="2">
    <source>
        <dbReference type="EMBL" id="MPN30833.1"/>
    </source>
</evidence>
<feature type="compositionally biased region" description="Basic and acidic residues" evidence="1">
    <location>
        <begin position="1"/>
        <end position="14"/>
    </location>
</feature>
<sequence>MHVGIDKAGGDEHGGQVNDLKPFGRLAVPRMQGGDRLDSGAVHQHRHLL</sequence>
<organism evidence="2">
    <name type="scientific">bioreactor metagenome</name>
    <dbReference type="NCBI Taxonomy" id="1076179"/>
    <lineage>
        <taxon>unclassified sequences</taxon>
        <taxon>metagenomes</taxon>
        <taxon>ecological metagenomes</taxon>
    </lineage>
</organism>